<accession>A0A9P0BF00</accession>
<dbReference type="Gene3D" id="3.80.10.10">
    <property type="entry name" value="Ribonuclease Inhibitor"/>
    <property type="match status" value="2"/>
</dbReference>
<keyword evidence="4" id="KW-0812">Transmembrane</keyword>
<evidence type="ECO:0000313" key="6">
    <source>
        <dbReference type="EMBL" id="CAH0562156.1"/>
    </source>
</evidence>
<dbReference type="Pfam" id="PF13855">
    <property type="entry name" value="LRR_8"/>
    <property type="match status" value="2"/>
</dbReference>
<keyword evidence="7" id="KW-1185">Reference proteome</keyword>
<name>A0A9P0BF00_BRAAE</name>
<protein>
    <submittedName>
        <fullName evidence="6">Uncharacterized protein</fullName>
    </submittedName>
</protein>
<keyword evidence="4" id="KW-0472">Membrane</keyword>
<dbReference type="SUPFAM" id="SSF52058">
    <property type="entry name" value="L domain-like"/>
    <property type="match status" value="1"/>
</dbReference>
<dbReference type="GO" id="GO:0005886">
    <property type="term" value="C:plasma membrane"/>
    <property type="evidence" value="ECO:0007669"/>
    <property type="project" value="TreeGrafter"/>
</dbReference>
<keyword evidence="2 5" id="KW-0732">Signal</keyword>
<dbReference type="SMART" id="SM00369">
    <property type="entry name" value="LRR_TYP"/>
    <property type="match status" value="5"/>
</dbReference>
<gene>
    <name evidence="6" type="ORF">MELIAE_LOCUS11355</name>
</gene>
<dbReference type="PRINTS" id="PR00019">
    <property type="entry name" value="LEURICHRPT"/>
</dbReference>
<sequence length="408" mass="46843">MVKHIIIFLTLIFYIIKAELVEIPCPERCNCEMVENLKKASCTHKNIYSIEINMHPDVDIFDISSNYINSLGPSTFQNNHLTNLKLLNISNNALANNIHMDAFNGLVKLKTLDLSNNRIGVIMKIWLKDMSELKELYLSGNYLNRMGNEPPFESKSLKVLDLNNCGIDAIEPDLFDGVPNLEYLDLSRNHLMKMPNQILFNLKKLTFFSLDDTRIECNKMFMSTIDYLKNRDVIFKTPCKKIDQLKTGQKFQKMIMDPSIQKNSWIFDENSDVKIIEVCNNSITPRNETYLLRVVKISPPIVLASILAYGILTGLTLGCICANCSCSCKKRSKDWGEEVELESSHSHSRTIKRRSFLMPSKRYRSNGNILNYETNIDKESLLESAWDAGISTPQQIRRVMGEERKDYA</sequence>
<reference evidence="6" key="1">
    <citation type="submission" date="2021-12" db="EMBL/GenBank/DDBJ databases">
        <authorList>
            <person name="King R."/>
        </authorList>
    </citation>
    <scope>NUCLEOTIDE SEQUENCE</scope>
</reference>
<dbReference type="EMBL" id="OV121139">
    <property type="protein sequence ID" value="CAH0562156.1"/>
    <property type="molecule type" value="Genomic_DNA"/>
</dbReference>
<keyword evidence="1" id="KW-0433">Leucine-rich repeat</keyword>
<feature type="transmembrane region" description="Helical" evidence="4">
    <location>
        <begin position="301"/>
        <end position="324"/>
    </location>
</feature>
<feature type="chain" id="PRO_5040208746" evidence="5">
    <location>
        <begin position="19"/>
        <end position="408"/>
    </location>
</feature>
<dbReference type="Proteomes" id="UP001154078">
    <property type="component" value="Chromosome 8"/>
</dbReference>
<evidence type="ECO:0000256" key="4">
    <source>
        <dbReference type="SAM" id="Phobius"/>
    </source>
</evidence>
<dbReference type="InterPro" id="IPR050541">
    <property type="entry name" value="LRR_TM_domain-containing"/>
</dbReference>
<dbReference type="PANTHER" id="PTHR24369:SF210">
    <property type="entry name" value="CHAOPTIN-RELATED"/>
    <property type="match status" value="1"/>
</dbReference>
<dbReference type="PROSITE" id="PS51450">
    <property type="entry name" value="LRR"/>
    <property type="match status" value="2"/>
</dbReference>
<keyword evidence="4" id="KW-1133">Transmembrane helix</keyword>
<evidence type="ECO:0000256" key="3">
    <source>
        <dbReference type="ARBA" id="ARBA00022737"/>
    </source>
</evidence>
<dbReference type="OrthoDB" id="4691307at2759"/>
<dbReference type="InterPro" id="IPR003591">
    <property type="entry name" value="Leu-rich_rpt_typical-subtyp"/>
</dbReference>
<dbReference type="AlphaFoldDB" id="A0A9P0BF00"/>
<dbReference type="PANTHER" id="PTHR24369">
    <property type="entry name" value="ANTIGEN BSP, PUTATIVE-RELATED"/>
    <property type="match status" value="1"/>
</dbReference>
<organism evidence="6 7">
    <name type="scientific">Brassicogethes aeneus</name>
    <name type="common">Rape pollen beetle</name>
    <name type="synonym">Meligethes aeneus</name>
    <dbReference type="NCBI Taxonomy" id="1431903"/>
    <lineage>
        <taxon>Eukaryota</taxon>
        <taxon>Metazoa</taxon>
        <taxon>Ecdysozoa</taxon>
        <taxon>Arthropoda</taxon>
        <taxon>Hexapoda</taxon>
        <taxon>Insecta</taxon>
        <taxon>Pterygota</taxon>
        <taxon>Neoptera</taxon>
        <taxon>Endopterygota</taxon>
        <taxon>Coleoptera</taxon>
        <taxon>Polyphaga</taxon>
        <taxon>Cucujiformia</taxon>
        <taxon>Nitidulidae</taxon>
        <taxon>Meligethinae</taxon>
        <taxon>Brassicogethes</taxon>
    </lineage>
</organism>
<proteinExistence type="predicted"/>
<keyword evidence="3" id="KW-0677">Repeat</keyword>
<feature type="signal peptide" evidence="5">
    <location>
        <begin position="1"/>
        <end position="18"/>
    </location>
</feature>
<dbReference type="InterPro" id="IPR032675">
    <property type="entry name" value="LRR_dom_sf"/>
</dbReference>
<evidence type="ECO:0000313" key="7">
    <source>
        <dbReference type="Proteomes" id="UP001154078"/>
    </source>
</evidence>
<dbReference type="InterPro" id="IPR001611">
    <property type="entry name" value="Leu-rich_rpt"/>
</dbReference>
<evidence type="ECO:0000256" key="1">
    <source>
        <dbReference type="ARBA" id="ARBA00022614"/>
    </source>
</evidence>
<evidence type="ECO:0000256" key="2">
    <source>
        <dbReference type="ARBA" id="ARBA00022729"/>
    </source>
</evidence>
<evidence type="ECO:0000256" key="5">
    <source>
        <dbReference type="SAM" id="SignalP"/>
    </source>
</evidence>